<dbReference type="OrthoDB" id="10058798at2759"/>
<gene>
    <name evidence="4" type="primary">LOC110980013</name>
</gene>
<dbReference type="OMA" id="CEEYHRI"/>
<evidence type="ECO:0000313" key="4">
    <source>
        <dbReference type="RefSeq" id="XP_022091964.1"/>
    </source>
</evidence>
<organism evidence="3 4">
    <name type="scientific">Acanthaster planci</name>
    <name type="common">Crown-of-thorns starfish</name>
    <dbReference type="NCBI Taxonomy" id="133434"/>
    <lineage>
        <taxon>Eukaryota</taxon>
        <taxon>Metazoa</taxon>
        <taxon>Echinodermata</taxon>
        <taxon>Eleutherozoa</taxon>
        <taxon>Asterozoa</taxon>
        <taxon>Asteroidea</taxon>
        <taxon>Valvatacea</taxon>
        <taxon>Valvatida</taxon>
        <taxon>Acanthasteridae</taxon>
        <taxon>Acanthaster</taxon>
    </lineage>
</organism>
<feature type="compositionally biased region" description="Basic and acidic residues" evidence="2">
    <location>
        <begin position="342"/>
        <end position="355"/>
    </location>
</feature>
<dbReference type="GeneID" id="110980013"/>
<feature type="compositionally biased region" description="Polar residues" evidence="2">
    <location>
        <begin position="382"/>
        <end position="398"/>
    </location>
</feature>
<evidence type="ECO:0000256" key="1">
    <source>
        <dbReference type="SAM" id="Coils"/>
    </source>
</evidence>
<dbReference type="AlphaFoldDB" id="A0A8B7YFF6"/>
<dbReference type="Proteomes" id="UP000694845">
    <property type="component" value="Unplaced"/>
</dbReference>
<sequence>MSQNTYTNGTPSKQNQADQNARLTNRHIQTLSFLQDVARENKELKARVDELETELSQCSDLHTLGKDTKQRIQRLQDDFNRRLDHNNKVLTQKHKDEIMQLVSSKLDAETQWLQDREQLEALIRSHEEKNAQLTDQLDQLKKHDLKVDVLNQQLDKTIAQVLELKTANERLTTENTRLASENIGLKVDANKLQDCQARQEQLTLELGEAQQKIKEFTFKITQLETELASAKESEAARSSGEEKLWKQIHKLNKEVTGYQKLISEQHQMERGLREELDEMMMQLEGELSERDRMLALIERLQEELRKRDDNIRGEAARKPGEKTEGMKFREFVHLKREVNQLREENDELRSADKSKPLALPSLKVASPGGDSNMERRSRGNRHSATSSKSTILSIANIR</sequence>
<feature type="coiled-coil region" evidence="1">
    <location>
        <begin position="109"/>
        <end position="233"/>
    </location>
</feature>
<dbReference type="KEGG" id="aplc:110980013"/>
<feature type="region of interest" description="Disordered" evidence="2">
    <location>
        <begin position="1"/>
        <end position="20"/>
    </location>
</feature>
<feature type="region of interest" description="Disordered" evidence="2">
    <location>
        <begin position="342"/>
        <end position="398"/>
    </location>
</feature>
<evidence type="ECO:0000256" key="2">
    <source>
        <dbReference type="SAM" id="MobiDB-lite"/>
    </source>
</evidence>
<feature type="coiled-coil region" evidence="1">
    <location>
        <begin position="34"/>
        <end position="61"/>
    </location>
</feature>
<evidence type="ECO:0000313" key="3">
    <source>
        <dbReference type="Proteomes" id="UP000694845"/>
    </source>
</evidence>
<dbReference type="RefSeq" id="XP_022091964.1">
    <property type="nucleotide sequence ID" value="XM_022236272.1"/>
</dbReference>
<accession>A0A8B7YFF6</accession>
<proteinExistence type="predicted"/>
<name>A0A8B7YFF6_ACAPL</name>
<protein>
    <submittedName>
        <fullName evidence="4">Myosin-4-like</fullName>
    </submittedName>
</protein>
<keyword evidence="3" id="KW-1185">Reference proteome</keyword>
<reference evidence="4" key="1">
    <citation type="submission" date="2025-08" db="UniProtKB">
        <authorList>
            <consortium name="RefSeq"/>
        </authorList>
    </citation>
    <scope>IDENTIFICATION</scope>
</reference>
<keyword evidence="1" id="KW-0175">Coiled coil</keyword>